<dbReference type="InterPro" id="IPR045572">
    <property type="entry name" value="RE_endonuc_C"/>
</dbReference>
<dbReference type="GO" id="GO:0015668">
    <property type="term" value="F:type III site-specific deoxyribonuclease activity"/>
    <property type="evidence" value="ECO:0007669"/>
    <property type="project" value="InterPro"/>
</dbReference>
<reference evidence="3 10" key="2">
    <citation type="journal article" date="2019" name="Nat. Med.">
        <title>A library of human gut bacterial isolates paired with longitudinal multiomics data enables mechanistic microbiome research.</title>
        <authorList>
            <person name="Poyet M."/>
            <person name="Groussin M."/>
            <person name="Gibbons S.M."/>
            <person name="Avila-Pacheco J."/>
            <person name="Jiang X."/>
            <person name="Kearney S.M."/>
            <person name="Perrotta A.R."/>
            <person name="Berdy B."/>
            <person name="Zhao S."/>
            <person name="Lieberman T.D."/>
            <person name="Swanson P.K."/>
            <person name="Smith M."/>
            <person name="Roesemann S."/>
            <person name="Alexander J.E."/>
            <person name="Rich S.A."/>
            <person name="Livny J."/>
            <person name="Vlamakis H."/>
            <person name="Clish C."/>
            <person name="Bullock K."/>
            <person name="Deik A."/>
            <person name="Scott J."/>
            <person name="Pierce K.A."/>
            <person name="Xavier R.J."/>
            <person name="Alm E.J."/>
        </authorList>
    </citation>
    <scope>NUCLEOTIDE SEQUENCE [LARGE SCALE GENOMIC DNA]</scope>
    <source>
        <strain evidence="3 10">BIOML-A98</strain>
    </source>
</reference>
<feature type="domain" description="Type III restriction enzyme C-terminal endonuclease" evidence="2">
    <location>
        <begin position="859"/>
        <end position="965"/>
    </location>
</feature>
<dbReference type="EMBL" id="VULU01000003">
    <property type="protein sequence ID" value="MSS47205.1"/>
    <property type="molecule type" value="Genomic_DNA"/>
</dbReference>
<reference evidence="7 8" key="1">
    <citation type="submission" date="2018-08" db="EMBL/GenBank/DDBJ databases">
        <title>A genome reference for cultivated species of the human gut microbiota.</title>
        <authorList>
            <person name="Zou Y."/>
            <person name="Xue W."/>
            <person name="Luo G."/>
        </authorList>
    </citation>
    <scope>NUCLEOTIDE SEQUENCE [LARGE SCALE GENOMIC DNA]</scope>
    <source>
        <strain evidence="7 8">AF18-14</strain>
    </source>
</reference>
<dbReference type="AlphaFoldDB" id="A0A174T2M1"/>
<keyword evidence="5" id="KW-0540">Nuclease</keyword>
<dbReference type="InterPro" id="IPR050742">
    <property type="entry name" value="Helicase_Restrict-Modif_Enz"/>
</dbReference>
<evidence type="ECO:0000313" key="8">
    <source>
        <dbReference type="Proteomes" id="UP000283833"/>
    </source>
</evidence>
<keyword evidence="5" id="KW-0255">Endonuclease</keyword>
<feature type="domain" description="Helicase/UvrB N-terminal" evidence="1">
    <location>
        <begin position="55"/>
        <end position="257"/>
    </location>
</feature>
<evidence type="ECO:0000313" key="5">
    <source>
        <dbReference type="EMBL" id="MSS47205.1"/>
    </source>
</evidence>
<accession>A0A174T2M1</accession>
<evidence type="ECO:0000313" key="11">
    <source>
        <dbReference type="Proteomes" id="UP000555193"/>
    </source>
</evidence>
<dbReference type="SUPFAM" id="SSF52540">
    <property type="entry name" value="P-loop containing nucleoside triphosphate hydrolases"/>
    <property type="match status" value="1"/>
</dbReference>
<name>A0A174T2M1_PHOVU</name>
<dbReference type="REBASE" id="378108">
    <property type="entry name" value="Bvu10583ORF2572P"/>
</dbReference>
<dbReference type="InterPro" id="IPR006935">
    <property type="entry name" value="Helicase/UvrB_N"/>
</dbReference>
<evidence type="ECO:0000313" key="6">
    <source>
        <dbReference type="EMBL" id="NMW38163.1"/>
    </source>
</evidence>
<dbReference type="Pfam" id="PF04851">
    <property type="entry name" value="ResIII"/>
    <property type="match status" value="1"/>
</dbReference>
<dbReference type="Proteomes" id="UP000283833">
    <property type="component" value="Unassembled WGS sequence"/>
</dbReference>
<dbReference type="Gene3D" id="3.40.50.300">
    <property type="entry name" value="P-loop containing nucleotide triphosphate hydrolases"/>
    <property type="match status" value="2"/>
</dbReference>
<dbReference type="EMBL" id="JABDSH010000090">
    <property type="protein sequence ID" value="NMW38163.1"/>
    <property type="molecule type" value="Genomic_DNA"/>
</dbReference>
<organism evidence="5 9">
    <name type="scientific">Phocaeicola vulgatus</name>
    <name type="common">Bacteroides vulgatus</name>
    <dbReference type="NCBI Taxonomy" id="821"/>
    <lineage>
        <taxon>Bacteria</taxon>
        <taxon>Pseudomonadati</taxon>
        <taxon>Bacteroidota</taxon>
        <taxon>Bacteroidia</taxon>
        <taxon>Bacteroidales</taxon>
        <taxon>Bacteroidaceae</taxon>
        <taxon>Phocaeicola</taxon>
    </lineage>
</organism>
<dbReference type="EMBL" id="WDAL01000030">
    <property type="protein sequence ID" value="KAB6633179.1"/>
    <property type="molecule type" value="Genomic_DNA"/>
</dbReference>
<evidence type="ECO:0000259" key="2">
    <source>
        <dbReference type="Pfam" id="PF19778"/>
    </source>
</evidence>
<dbReference type="PANTHER" id="PTHR47396">
    <property type="entry name" value="TYPE I RESTRICTION ENZYME ECOKI R PROTEIN"/>
    <property type="match status" value="1"/>
</dbReference>
<dbReference type="GO" id="GO:0005524">
    <property type="term" value="F:ATP binding"/>
    <property type="evidence" value="ECO:0007669"/>
    <property type="project" value="InterPro"/>
</dbReference>
<evidence type="ECO:0000259" key="1">
    <source>
        <dbReference type="Pfam" id="PF04851"/>
    </source>
</evidence>
<reference evidence="5 9" key="3">
    <citation type="submission" date="2019-09" db="EMBL/GenBank/DDBJ databases">
        <title>In-depth cultivation of the pig gut microbiome towards novel bacterial diversity and tailored functional studies.</title>
        <authorList>
            <person name="Wylensek D."/>
            <person name="Hitch T.C.A."/>
            <person name="Clavel T."/>
        </authorList>
    </citation>
    <scope>NUCLEOTIDE SEQUENCE [LARGE SCALE GENOMIC DNA]</scope>
    <source>
        <strain evidence="5 9">WCA-389-WT-3C</strain>
    </source>
</reference>
<evidence type="ECO:0000313" key="7">
    <source>
        <dbReference type="EMBL" id="RGT89313.1"/>
    </source>
</evidence>
<dbReference type="NCBIfam" id="NF012027">
    <property type="entry name" value="PRK15483.1"/>
    <property type="match status" value="1"/>
</dbReference>
<dbReference type="Proteomes" id="UP000555193">
    <property type="component" value="Unassembled WGS sequence"/>
</dbReference>
<sequence length="989" mass="113768">MELKLESGLPHQEYAVEAISEVFKQVEINQQVAHYSNPVIDLRSNRFIGNIYRIQQRERQNVAEKYRNEQPVGNTLCLDIKMETGTGKTYVYTHTIFELHKRYGINKFIIAVPSIAIKAGTSTFLNETYVKAHFKNTLGYDAEINVGVLEAVKKQKKGRKYFPTAVRAFVEGSRLNRNKIYVLIVNSALLTTGKMLTRNDYDVTIEGYDRPFDALRSTRPFVIIDEPHTFSRDQKAYKAIISELTPQCIIRFGATFPMTTIGKGKKKTTVRDYEHLLYDLNAQRSFSSGLIKGVMKEHFEPTSTINEKVKILDINDKKATFQHITQTSKASHVLSVGDSLSILSPELTGLTITGITKDLVILSNGMEKHKKDEFDVDIYTSSYQESMLRLAIQRHFETERDNFHREKGRIKTLALFFIDDILSFRGDDEGNNAWLRDLFDRLLEAQLKTELQKENSPGYATYLRASLNDLAACRAGYFAQDNSDPDDAVKKEVDDILHNKTELLSFVNKKGQPNTRRFLFSKWTLKEGWDNPNVFTIAKLRSSGSENSKLQEVGRGLRLPVDEYGNRVKDESFYLNYIVDFTERDFADRLVMEINEDIQTGSITHISLEDMRRVAALRGTGEMDLFMELYQKKYVLDLDRTLDPTKVMDLFTEYPEFNNVTGKVKDRNKGTKDVVKIRKARYEELKELWAQLNRKYIVFYQNDIDQQIRAALPGILINDVFIHQSIQSLRQQVTTADGQVVTMQQAGQQYILAGKEMHYNEFLKRACRQTSIPMTMLHSAICEYARTHPMDGYINESSLSAFIAKFNGWKIKNLQNLVKYRQANYSSKSTAFTYADGSLKEEVLQWTIGKNVLNAEPSKKYLYDKVVYDSPLEKENIMNEVDHVIVYGKIPQKSICIPNITNDLYSPDFIYVVQRADGKKELNIVIETKDIPNDEAKRTVEDAKINNAERFFQQLKIDGYEVKFCRQLQNKKMANIISELLEEDASNPV</sequence>
<reference evidence="6 11" key="4">
    <citation type="submission" date="2020-04" db="EMBL/GenBank/DDBJ databases">
        <title>A novel gut-associated lysogenic phage, Bacteroides phage BV01, alters the host transcriptome and bile acid metabolism in Bacteroides vulgatus.</title>
        <authorList>
            <person name="Campbell D.E."/>
            <person name="Ly L."/>
            <person name="Ridlon J.M."/>
            <person name="Hsiao A."/>
            <person name="Degnan P.H."/>
        </authorList>
    </citation>
    <scope>NUCLEOTIDE SEQUENCE [LARGE SCALE GENOMIC DNA]</scope>
    <source>
        <strain evidence="6 11">VPI-4506</strain>
    </source>
</reference>
<dbReference type="Proteomes" id="UP000462015">
    <property type="component" value="Unassembled WGS sequence"/>
</dbReference>
<evidence type="ECO:0000313" key="9">
    <source>
        <dbReference type="Proteomes" id="UP000460950"/>
    </source>
</evidence>
<dbReference type="RefSeq" id="WP_016271686.1">
    <property type="nucleotide sequence ID" value="NZ_CAXSKM010000009.1"/>
</dbReference>
<dbReference type="Proteomes" id="UP000460950">
    <property type="component" value="Unassembled WGS sequence"/>
</dbReference>
<dbReference type="Pfam" id="PF19778">
    <property type="entry name" value="RE_endonuc"/>
    <property type="match status" value="1"/>
</dbReference>
<comment type="caution">
    <text evidence="5">The sequence shown here is derived from an EMBL/GenBank/DDBJ whole genome shotgun (WGS) entry which is preliminary data.</text>
</comment>
<evidence type="ECO:0000313" key="4">
    <source>
        <dbReference type="EMBL" id="MCB7282503.1"/>
    </source>
</evidence>
<dbReference type="CDD" id="cd18785">
    <property type="entry name" value="SF2_C"/>
    <property type="match status" value="1"/>
</dbReference>
<proteinExistence type="predicted"/>
<evidence type="ECO:0000313" key="10">
    <source>
        <dbReference type="Proteomes" id="UP000462015"/>
    </source>
</evidence>
<dbReference type="Proteomes" id="UP001199363">
    <property type="component" value="Unassembled WGS sequence"/>
</dbReference>
<reference evidence="4" key="5">
    <citation type="submission" date="2021-10" db="EMBL/GenBank/DDBJ databases">
        <title>Collection of gut derived symbiotic bacterial strains cultured from healthy donors.</title>
        <authorList>
            <person name="Lin H."/>
            <person name="Littmann E."/>
            <person name="Kohout C."/>
            <person name="Pamer E.G."/>
        </authorList>
    </citation>
    <scope>NUCLEOTIDE SEQUENCE</scope>
    <source>
        <strain evidence="4">DFI.1.167</strain>
    </source>
</reference>
<dbReference type="InterPro" id="IPR027417">
    <property type="entry name" value="P-loop_NTPase"/>
</dbReference>
<gene>
    <name evidence="7" type="ORF">DWX04_16525</name>
    <name evidence="5" type="ORF">FYJ30_02385</name>
    <name evidence="3" type="ORF">GAY12_15055</name>
    <name evidence="6" type="ORF">HKQ54_18950</name>
    <name evidence="4" type="ORF">LI282_15855</name>
</gene>
<dbReference type="GO" id="GO:0005829">
    <property type="term" value="C:cytosol"/>
    <property type="evidence" value="ECO:0007669"/>
    <property type="project" value="TreeGrafter"/>
</dbReference>
<dbReference type="EMBL" id="QRXI01000025">
    <property type="protein sequence ID" value="RGT89313.1"/>
    <property type="molecule type" value="Genomic_DNA"/>
</dbReference>
<dbReference type="PANTHER" id="PTHR47396:SF1">
    <property type="entry name" value="ATP-DEPENDENT HELICASE IRC3-RELATED"/>
    <property type="match status" value="1"/>
</dbReference>
<dbReference type="GO" id="GO:0003677">
    <property type="term" value="F:DNA binding"/>
    <property type="evidence" value="ECO:0007669"/>
    <property type="project" value="InterPro"/>
</dbReference>
<protein>
    <submittedName>
        <fullName evidence="5">Type III restriction-modification system endonuclease</fullName>
    </submittedName>
</protein>
<keyword evidence="5" id="KW-0378">Hydrolase</keyword>
<dbReference type="EMBL" id="JAJCQG010000056">
    <property type="protein sequence ID" value="MCB7282503.1"/>
    <property type="molecule type" value="Genomic_DNA"/>
</dbReference>
<evidence type="ECO:0000313" key="3">
    <source>
        <dbReference type="EMBL" id="KAB6633179.1"/>
    </source>
</evidence>